<accession>A0A1I1LHA1</accession>
<feature type="coiled-coil region" evidence="1">
    <location>
        <begin position="204"/>
        <end position="249"/>
    </location>
</feature>
<evidence type="ECO:0000256" key="1">
    <source>
        <dbReference type="SAM" id="Coils"/>
    </source>
</evidence>
<dbReference type="OrthoDB" id="5297629at2"/>
<feature type="transmembrane region" description="Helical" evidence="2">
    <location>
        <begin position="283"/>
        <end position="301"/>
    </location>
</feature>
<dbReference type="InterPro" id="IPR018530">
    <property type="entry name" value="SiaC"/>
</dbReference>
<dbReference type="EMBL" id="FOLE01000008">
    <property type="protein sequence ID" value="SFC70368.1"/>
    <property type="molecule type" value="Genomic_DNA"/>
</dbReference>
<keyword evidence="1" id="KW-0175">Coiled coil</keyword>
<feature type="domain" description="SiaC family regulatory phosphoprotein" evidence="3">
    <location>
        <begin position="7"/>
        <end position="124"/>
    </location>
</feature>
<dbReference type="RefSeq" id="WP_091514097.1">
    <property type="nucleotide sequence ID" value="NZ_FOLE01000008.1"/>
</dbReference>
<evidence type="ECO:0000256" key="2">
    <source>
        <dbReference type="SAM" id="Phobius"/>
    </source>
</evidence>
<keyword evidence="2" id="KW-0472">Membrane</keyword>
<organism evidence="4 5">
    <name type="scientific">Flexibacter flexilis DSM 6793</name>
    <dbReference type="NCBI Taxonomy" id="927664"/>
    <lineage>
        <taxon>Bacteria</taxon>
        <taxon>Pseudomonadati</taxon>
        <taxon>Bacteroidota</taxon>
        <taxon>Cytophagia</taxon>
        <taxon>Cytophagales</taxon>
        <taxon>Flexibacteraceae</taxon>
        <taxon>Flexibacter</taxon>
    </lineage>
</organism>
<dbReference type="AlphaFoldDB" id="A0A1I1LHA1"/>
<dbReference type="STRING" id="927664.SAMN05421780_108152"/>
<sequence length="324" mass="36378">MEAIILEKETYLPAVVLDAQNERFEFMGKSIPENASEFFAPILVWIDNYIVIPNEETNVKFHLEYFNTSTSKYLLEIMRKLEKLYQNTDKAVMISWFVEDGDTDVEEAGLDYKAILKVPFEVITVDADGSIVNVIESTTPPRNGVTANTARPSESIPQNIRDLAKELLNMGDDLPPLVPATVHHAETVANDTAAADLDVVTSISDRLQKKLNQANETLQQQAEEIRQINQDLNFKNKELQETVDALTKARAGRRAATIVLFIAVGLFIVSEAIEWVIENMTQNVLAVYWVILIKLLIALLLKPIESVLETNILQHNAKASVQED</sequence>
<keyword evidence="2" id="KW-0812">Transmembrane</keyword>
<dbReference type="Pfam" id="PF09345">
    <property type="entry name" value="SiaC"/>
    <property type="match status" value="1"/>
</dbReference>
<proteinExistence type="predicted"/>
<dbReference type="Proteomes" id="UP000199514">
    <property type="component" value="Unassembled WGS sequence"/>
</dbReference>
<protein>
    <recommendedName>
        <fullName evidence="3">SiaC family regulatory phosphoprotein domain-containing protein</fullName>
    </recommendedName>
</protein>
<name>A0A1I1LHA1_9BACT</name>
<keyword evidence="5" id="KW-1185">Reference proteome</keyword>
<feature type="transmembrane region" description="Helical" evidence="2">
    <location>
        <begin position="255"/>
        <end position="277"/>
    </location>
</feature>
<reference evidence="4 5" key="1">
    <citation type="submission" date="2016-10" db="EMBL/GenBank/DDBJ databases">
        <authorList>
            <person name="de Groot N.N."/>
        </authorList>
    </citation>
    <scope>NUCLEOTIDE SEQUENCE [LARGE SCALE GENOMIC DNA]</scope>
    <source>
        <strain evidence="4 5">DSM 6793</strain>
    </source>
</reference>
<gene>
    <name evidence="4" type="ORF">SAMN05421780_108152</name>
</gene>
<keyword evidence="2" id="KW-1133">Transmembrane helix</keyword>
<evidence type="ECO:0000259" key="3">
    <source>
        <dbReference type="Pfam" id="PF09345"/>
    </source>
</evidence>
<evidence type="ECO:0000313" key="5">
    <source>
        <dbReference type="Proteomes" id="UP000199514"/>
    </source>
</evidence>
<evidence type="ECO:0000313" key="4">
    <source>
        <dbReference type="EMBL" id="SFC70368.1"/>
    </source>
</evidence>